<accession>A0A2H0LTY0</accession>
<evidence type="ECO:0000256" key="1">
    <source>
        <dbReference type="ARBA" id="ARBA00004377"/>
    </source>
</evidence>
<dbReference type="EMBL" id="PCVY01000023">
    <property type="protein sequence ID" value="PIQ86955.1"/>
    <property type="molecule type" value="Genomic_DNA"/>
</dbReference>
<dbReference type="AlphaFoldDB" id="A0A2H0LTY0"/>
<protein>
    <recommendedName>
        <fullName evidence="2">Type II secretion system protein H</fullName>
    </recommendedName>
    <alternativeName>
        <fullName evidence="10">General secretion pathway protein H</fullName>
    </alternativeName>
</protein>
<comment type="caution">
    <text evidence="14">The sequence shown here is derived from an EMBL/GenBank/DDBJ whole genome shotgun (WGS) entry which is preliminary data.</text>
</comment>
<dbReference type="GO" id="GO:0015628">
    <property type="term" value="P:protein secretion by the type II secretion system"/>
    <property type="evidence" value="ECO:0007669"/>
    <property type="project" value="InterPro"/>
</dbReference>
<evidence type="ECO:0000256" key="9">
    <source>
        <dbReference type="ARBA" id="ARBA00025772"/>
    </source>
</evidence>
<comment type="subcellular location">
    <subcellularLocation>
        <location evidence="1">Cell inner membrane</location>
        <topology evidence="1">Single-pass membrane protein</topology>
    </subcellularLocation>
</comment>
<evidence type="ECO:0000256" key="8">
    <source>
        <dbReference type="ARBA" id="ARBA00023136"/>
    </source>
</evidence>
<evidence type="ECO:0000259" key="13">
    <source>
        <dbReference type="Pfam" id="PF12019"/>
    </source>
</evidence>
<evidence type="ECO:0000256" key="5">
    <source>
        <dbReference type="ARBA" id="ARBA00022519"/>
    </source>
</evidence>
<keyword evidence="6 12" id="KW-0812">Transmembrane</keyword>
<evidence type="ECO:0000313" key="14">
    <source>
        <dbReference type="EMBL" id="PIQ86955.1"/>
    </source>
</evidence>
<dbReference type="SUPFAM" id="SSF54523">
    <property type="entry name" value="Pili subunits"/>
    <property type="match status" value="1"/>
</dbReference>
<keyword evidence="5" id="KW-0997">Cell inner membrane</keyword>
<evidence type="ECO:0000256" key="2">
    <source>
        <dbReference type="ARBA" id="ARBA00021549"/>
    </source>
</evidence>
<dbReference type="InterPro" id="IPR045584">
    <property type="entry name" value="Pilin-like"/>
</dbReference>
<dbReference type="Gene3D" id="3.30.700.10">
    <property type="entry name" value="Glycoprotein, Type 4 Pilin"/>
    <property type="match status" value="1"/>
</dbReference>
<feature type="transmembrane region" description="Helical" evidence="12">
    <location>
        <begin position="27"/>
        <end position="50"/>
    </location>
</feature>
<evidence type="ECO:0000256" key="6">
    <source>
        <dbReference type="ARBA" id="ARBA00022692"/>
    </source>
</evidence>
<reference evidence="14 15" key="1">
    <citation type="submission" date="2017-09" db="EMBL/GenBank/DDBJ databases">
        <title>Depth-based differentiation of microbial function through sediment-hosted aquifers and enrichment of novel symbionts in the deep terrestrial subsurface.</title>
        <authorList>
            <person name="Probst A.J."/>
            <person name="Ladd B."/>
            <person name="Jarett J.K."/>
            <person name="Geller-Mcgrath D.E."/>
            <person name="Sieber C.M."/>
            <person name="Emerson J.B."/>
            <person name="Anantharaman K."/>
            <person name="Thomas B.C."/>
            <person name="Malmstrom R."/>
            <person name="Stieglmeier M."/>
            <person name="Klingl A."/>
            <person name="Woyke T."/>
            <person name="Ryan C.M."/>
            <person name="Banfield J.F."/>
        </authorList>
    </citation>
    <scope>NUCLEOTIDE SEQUENCE [LARGE SCALE GENOMIC DNA]</scope>
    <source>
        <strain evidence="14">CG11_big_fil_rev_8_21_14_0_20_45_26</strain>
    </source>
</reference>
<evidence type="ECO:0000256" key="7">
    <source>
        <dbReference type="ARBA" id="ARBA00022989"/>
    </source>
</evidence>
<feature type="domain" description="General secretion pathway GspH" evidence="13">
    <location>
        <begin position="64"/>
        <end position="180"/>
    </location>
</feature>
<evidence type="ECO:0000313" key="15">
    <source>
        <dbReference type="Proteomes" id="UP000230859"/>
    </source>
</evidence>
<keyword evidence="3" id="KW-1003">Cell membrane</keyword>
<dbReference type="GO" id="GO:0015627">
    <property type="term" value="C:type II protein secretion system complex"/>
    <property type="evidence" value="ECO:0007669"/>
    <property type="project" value="InterPro"/>
</dbReference>
<dbReference type="InterPro" id="IPR012902">
    <property type="entry name" value="N_methyl_site"/>
</dbReference>
<evidence type="ECO:0000256" key="3">
    <source>
        <dbReference type="ARBA" id="ARBA00022475"/>
    </source>
</evidence>
<gene>
    <name evidence="14" type="ORF">COV74_02720</name>
</gene>
<proteinExistence type="inferred from homology"/>
<evidence type="ECO:0000256" key="12">
    <source>
        <dbReference type="SAM" id="Phobius"/>
    </source>
</evidence>
<evidence type="ECO:0000256" key="11">
    <source>
        <dbReference type="SAM" id="MobiDB-lite"/>
    </source>
</evidence>
<feature type="region of interest" description="Disordered" evidence="11">
    <location>
        <begin position="1"/>
        <end position="23"/>
    </location>
</feature>
<sequence>MGSDPDLTPRLRVRSGSDPRKKRSLSLTGFTLIEILVVFTVIVFLSVFALTNFIDFSATRIEGAAKRIQTDIRYIQQIALAQQRRTRITFDAGTDSYAAEMENTPNAEDWTSINDPLTRQTFQVIFNTGDYQGVDITGVTLGSGDVLIFDEMGDPYTDGNVALVEPANIVLNGTRQIQITRETGRVQIV</sequence>
<keyword evidence="7 12" id="KW-1133">Transmembrane helix</keyword>
<dbReference type="Proteomes" id="UP000230859">
    <property type="component" value="Unassembled WGS sequence"/>
</dbReference>
<name>A0A2H0LTY0_9BACT</name>
<dbReference type="PROSITE" id="PS00409">
    <property type="entry name" value="PROKAR_NTER_METHYL"/>
    <property type="match status" value="1"/>
</dbReference>
<dbReference type="GO" id="GO:0005886">
    <property type="term" value="C:plasma membrane"/>
    <property type="evidence" value="ECO:0007669"/>
    <property type="project" value="UniProtKB-SubCell"/>
</dbReference>
<evidence type="ECO:0000256" key="10">
    <source>
        <dbReference type="ARBA" id="ARBA00030775"/>
    </source>
</evidence>
<evidence type="ECO:0000256" key="4">
    <source>
        <dbReference type="ARBA" id="ARBA00022481"/>
    </source>
</evidence>
<keyword evidence="4" id="KW-0488">Methylation</keyword>
<dbReference type="Pfam" id="PF12019">
    <property type="entry name" value="GspH"/>
    <property type="match status" value="1"/>
</dbReference>
<dbReference type="InterPro" id="IPR022346">
    <property type="entry name" value="T2SS_GspH"/>
</dbReference>
<comment type="similarity">
    <text evidence="9">Belongs to the GSP H family.</text>
</comment>
<keyword evidence="8 12" id="KW-0472">Membrane</keyword>
<organism evidence="14 15">
    <name type="scientific">Candidatus Abzuiibacterium crystallinum</name>
    <dbReference type="NCBI Taxonomy" id="1974748"/>
    <lineage>
        <taxon>Bacteria</taxon>
        <taxon>Pseudomonadati</taxon>
        <taxon>Candidatus Omnitrophota</taxon>
        <taxon>Candidatus Abzuiibacterium</taxon>
    </lineage>
</organism>